<evidence type="ECO:0000256" key="8">
    <source>
        <dbReference type="ARBA" id="ARBA00022679"/>
    </source>
</evidence>
<dbReference type="Gene3D" id="3.40.50.720">
    <property type="entry name" value="NAD(P)-binding Rossmann-like Domain"/>
    <property type="match status" value="1"/>
</dbReference>
<feature type="domain" description="Carrier" evidence="11">
    <location>
        <begin position="1714"/>
        <end position="1789"/>
    </location>
</feature>
<dbReference type="InterPro" id="IPR036514">
    <property type="entry name" value="SGNH_hydro_sf"/>
</dbReference>
<feature type="region of interest" description="Disordered" evidence="10">
    <location>
        <begin position="1650"/>
        <end position="1669"/>
    </location>
</feature>
<dbReference type="InterPro" id="IPR054514">
    <property type="entry name" value="RhiE-like_linker"/>
</dbReference>
<dbReference type="Gene3D" id="1.10.1200.10">
    <property type="entry name" value="ACP-like"/>
    <property type="match status" value="2"/>
</dbReference>
<dbReference type="GO" id="GO:0016874">
    <property type="term" value="F:ligase activity"/>
    <property type="evidence" value="ECO:0007669"/>
    <property type="project" value="UniProtKB-KW"/>
</dbReference>
<dbReference type="EMBL" id="LO017727">
    <property type="protein sequence ID" value="CRH05958.1"/>
    <property type="molecule type" value="Genomic_DNA"/>
</dbReference>
<name>A0A1S7LHF2_MAGMO</name>
<dbReference type="Pfam" id="PF00550">
    <property type="entry name" value="PP-binding"/>
    <property type="match status" value="2"/>
</dbReference>
<dbReference type="PROSITE" id="PS50075">
    <property type="entry name" value="CARRIER"/>
    <property type="match status" value="2"/>
</dbReference>
<keyword evidence="6" id="KW-0597">Phosphoprotein</keyword>
<dbReference type="NCBIfam" id="TIGR01681">
    <property type="entry name" value="HAD-SF-IIIC"/>
    <property type="match status" value="1"/>
</dbReference>
<dbReference type="Gene3D" id="3.30.559.10">
    <property type="entry name" value="Chloramphenicol acetyltransferase-like domain"/>
    <property type="match status" value="1"/>
</dbReference>
<dbReference type="Pfam" id="PF22336">
    <property type="entry name" value="RhiE-like_linker"/>
    <property type="match status" value="1"/>
</dbReference>
<dbReference type="GO" id="GO:0006633">
    <property type="term" value="P:fatty acid biosynthetic process"/>
    <property type="evidence" value="ECO:0007669"/>
    <property type="project" value="TreeGrafter"/>
</dbReference>
<keyword evidence="5" id="KW-0963">Cytoplasm</keyword>
<proteinExistence type="predicted"/>
<dbReference type="NCBIfam" id="TIGR01746">
    <property type="entry name" value="Thioester-redct"/>
    <property type="match status" value="1"/>
</dbReference>
<dbReference type="InterPro" id="IPR010033">
    <property type="entry name" value="HAD_SF_ppase_IIIC"/>
</dbReference>
<protein>
    <submittedName>
        <fullName evidence="13">Uncharacterized protein</fullName>
    </submittedName>
</protein>
<accession>A0A1S7LHF2</accession>
<dbReference type="SMART" id="SM00823">
    <property type="entry name" value="PKS_PP"/>
    <property type="match status" value="2"/>
</dbReference>
<evidence type="ECO:0000259" key="11">
    <source>
        <dbReference type="PROSITE" id="PS50075"/>
    </source>
</evidence>
<keyword evidence="9" id="KW-0677">Repeat</keyword>
<evidence type="ECO:0000256" key="1">
    <source>
        <dbReference type="ARBA" id="ARBA00001957"/>
    </source>
</evidence>
<dbReference type="Pfam" id="PF00109">
    <property type="entry name" value="ketoacyl-synt"/>
    <property type="match status" value="1"/>
</dbReference>
<dbReference type="CDD" id="cd00833">
    <property type="entry name" value="PKS"/>
    <property type="match status" value="1"/>
</dbReference>
<dbReference type="SUPFAM" id="SSF47336">
    <property type="entry name" value="ACP-like"/>
    <property type="match status" value="2"/>
</dbReference>
<dbReference type="Pfam" id="PF07993">
    <property type="entry name" value="NAD_binding_4"/>
    <property type="match status" value="1"/>
</dbReference>
<dbReference type="InterPro" id="IPR014031">
    <property type="entry name" value="Ketoacyl_synth_C"/>
</dbReference>
<dbReference type="Pfam" id="PF02801">
    <property type="entry name" value="Ketoacyl-synt_C"/>
    <property type="match status" value="1"/>
</dbReference>
<dbReference type="SUPFAM" id="SSF51735">
    <property type="entry name" value="NAD(P)-binding Rossmann-fold domains"/>
    <property type="match status" value="1"/>
</dbReference>
<evidence type="ECO:0000256" key="3">
    <source>
        <dbReference type="ARBA" id="ARBA00004792"/>
    </source>
</evidence>
<evidence type="ECO:0000313" key="13">
    <source>
        <dbReference type="EMBL" id="CRH05958.1"/>
    </source>
</evidence>
<dbReference type="GO" id="GO:0004312">
    <property type="term" value="F:fatty acid synthase activity"/>
    <property type="evidence" value="ECO:0007669"/>
    <property type="project" value="TreeGrafter"/>
</dbReference>
<comment type="subcellular location">
    <subcellularLocation>
        <location evidence="2">Cytoplasm</location>
    </subcellularLocation>
</comment>
<dbReference type="GO" id="GO:0031177">
    <property type="term" value="F:phosphopantetheine binding"/>
    <property type="evidence" value="ECO:0007669"/>
    <property type="project" value="InterPro"/>
</dbReference>
<organism evidence="13">
    <name type="scientific">Magnetococcus massalia (strain MO-1)</name>
    <dbReference type="NCBI Taxonomy" id="451514"/>
    <lineage>
        <taxon>Bacteria</taxon>
        <taxon>Pseudomonadati</taxon>
        <taxon>Pseudomonadota</taxon>
        <taxon>Magnetococcia</taxon>
        <taxon>Magnetococcales</taxon>
        <taxon>Magnetococcaceae</taxon>
        <taxon>Magnetococcus</taxon>
    </lineage>
</organism>
<dbReference type="PANTHER" id="PTHR43775">
    <property type="entry name" value="FATTY ACID SYNTHASE"/>
    <property type="match status" value="1"/>
</dbReference>
<dbReference type="Gene3D" id="1.10.1240.100">
    <property type="match status" value="1"/>
</dbReference>
<evidence type="ECO:0000256" key="5">
    <source>
        <dbReference type="ARBA" id="ARBA00022490"/>
    </source>
</evidence>
<keyword evidence="7" id="KW-0436">Ligase</keyword>
<reference evidence="13" key="1">
    <citation type="submission" date="2015-04" db="EMBL/GenBank/DDBJ databases">
        <authorList>
            <person name="Syromyatnikov M.Y."/>
            <person name="Popov V.N."/>
        </authorList>
    </citation>
    <scope>NUCLEOTIDE SEQUENCE</scope>
    <source>
        <strain evidence="13">MO-1</strain>
    </source>
</reference>
<sequence>MSDQDSPPDYEPIAIIGMAGRLPHAENLTQFWQNLHAQKSPFEEIPKTRWDWQAFAGNPETQPGRTQVTQGGFITHVDRFDAALFGISPKEAAYMDPQQRLFLQTAWAAFEDAGYHLDNLGGRQVAVFAGVSTQDYRELLSQSGVEKNAFLATGMAGAMLANRVSYFFNLQGPSDISDTACSSALTALHRGVQAIHQDGCEMALVGGVNVILTPAATLALDHAGMLSHKEAMHAFDAQADGYLRSEGVGAVLLKPLAQAQAHGDPIHGVIRGSAVTHSGRSYSLVAPDLKGQARAVVAAYKAAGLSAAKTGYVEAHGVGSSMGDNVEFRALKRAFTQLGMPQGPCKISTVKNDVGHLEAASGMAALFKVLFALGEGIKPGLSRFSALNPLIKPQGTPFYWHSQHESWPVTDVPRRASLHSFGFSGVNAHLVVEQAPEPSPCGMASIQAPYPFLFSAKDEARLQVVAAQFLAWLHQHALPTQLRPVDVAYTLQCGRAAMANRLVICAHTLQELADRLQQWLTGAELEAPQGDMAAQATDWLQGKKVAWESLYPPASARCLSGLPSYPFAPTRCWLPEPVCDQKTSLSPMLVTEPQIEPSHGSRDWQEWLADQLQTLFGYVPEDLDVQHTFVELGLDSLSLAMLGNRLHQALGVRLSFATLAQHDTPAKLVTYLQGQGRPRSIQTEAAPPKAPLSLSFPLSVEQQRYWRNHQLCMPGEEKSLAVAAALKIQRPLKVETLQRALDTLIRHQSVLNTRFVQEQGEVKQCFRDLQPYELSRWQAEDEQATQRSIAQWAALSWDLQQGPLWHVGVIQQSESTLLLLSMHHIVADLRSLQLFFDQLSRYYLAWETGQGNPLPLHTHHYGDYVWLEARQRGAQTVSSPATTVEPPELQELELPFKPDGRRLLKNPAAQFTHPLAGSLPSKLKTFCRSQGQTPFTLYLATLHLLLRGQYGQQRMNIGLPLHNRQQGVWEELMGCFAKVSLVTLGSDQTMTVATLLDQCRDGVTTLLTHEPPNLSEYAEKIPNHPLVQVMLNHITLPDQSLFGAPVDYLPLGRSYLDFDLALTVVERSDQVLLNLEYAENLFSQQQVERLCKQFEQLLQGMINEPTASVAKLLGEVGLIPQRVVVAATFTADLLHSPLRYWMRTLEMPLHLQWAGFNQLFQNLLDPDSALRHNHHGVNVLLVRLADWFEAGVEKSLTEFIHALRRARQATQGAEYLLLLCPDSACPDLVCQNSTQQDSAADLLFAAFAEDPQVTIQSADALHTSYPMTEIHHPALDALGAIPYSVDYYNLLATVIARFCHRRHRSAAKVWVVDADQTLWRGVVGEDGPAGVEVDGARQLFQEKLLGVRASGAMLCLCSKNSVEDVEAVFDQRPEFPLKREDFVAMKVNWASKAENIQALAQELGLGLDSFIFVDDNPLELADVAAHFPQVLGLRMPSDEVQIQTFVQHLWLLDPPPITAEDRIRSDFYQQSSARSSWQEEAPSYGAFLQGLALEMDFQPLTPEQIPRVSQLSQRTNQFNSSGNRYSEQALHGLLGRDNHHVQTVTLKDRFGQYGLVGAIFITVAENCASVEALYLSCRALGRGVEYALLAKAGVYALQQRVGLVEVIYHPTVRNEPIARFLATLKARPEAGSPRFTAAYLADLTFDPQSHSAGTPVSTSPKAGGKQVAGGYPPPLYQHQQLELWLAAADMQAFAPRMQQGRSYPQPTADQGYVAPSTATEKQLAEIFAQIWGRRRISIYTPFYELGGSSLELVQILAEIRQQFDLPMPLQVVMDNSSIQRCAAQIDHYQQHGVFNGDIAPNASLYATMAQDAQLPQDLVEALAKAQDTHTCGEGILLTGATGFLGAYLLRSLLDAGEREIICLVRAENSTQALVRLQSNMARYNLWQGADKDYLQLLCGDFSQPQLGLETSRYNQLSKQIGTIYHNGAMVDFSLPYTALKAANVTGTLACLRLACHGSLKRFHHISTASVFDSEYFLTQEAVAETPLPEASLEVFGGYAQSKWVAERLVSAAAEAGLPAMIYRPNGIGPAQDINQTGFNLSDAFSQILLASLNMRRFFDLSLNVDFAPVDYVAQAVVALGRHAQNPPKIYALVNPNPTTLPQMLSQLRGLGEEISQLPYGQWLEALETYSVQIKDSRLLALLPLMKEPLNRRGESWLQMSLRRPRQECHHTLADLAGSGVDCPVMDDPFVMKLLLLSFVTLSYREQVEKIQRYRAPAKAVELKEGSISKPVLLLTWSLGEGHNAATQAIAAELKAEGRPYVAVDLAEKISFVSRLEGFWRHLSRHNLDLLHRYVELTQANQQHDLLWFRKIFQQTAKELVLAYQPSVVVAFCPLAAQLLRYLKDESPTLKGITCVTDWFGGSFKEWGDEGADWIYSPSVEATDHLLEHALVPEQLAPKIHTGSLIMRPGFEGGGGPAARDAARQRLNLGPKKKVLIVNAYGTTGPLTWLPDLPTHDPDLHILVLCYRNAQIMAHLEPMKAQFRGVLEGALWLDNLSDWLLAADVLFTKPGPGICAEAVMSGTLLWLNISEGIMPQEQSVYEALCAQCWGYSVATQANFIEAVAAWVDQSATYKQHRAALEAADLKNGRQLFYQHFKSMLP</sequence>
<dbReference type="SUPFAM" id="SSF52777">
    <property type="entry name" value="CoA-dependent acyltransferases"/>
    <property type="match status" value="2"/>
</dbReference>
<dbReference type="Gene3D" id="3.40.47.10">
    <property type="match status" value="1"/>
</dbReference>
<dbReference type="PANTHER" id="PTHR43775:SF37">
    <property type="entry name" value="SI:DKEY-61P9.11"/>
    <property type="match status" value="1"/>
</dbReference>
<dbReference type="GO" id="GO:0071770">
    <property type="term" value="P:DIM/DIP cell wall layer assembly"/>
    <property type="evidence" value="ECO:0007669"/>
    <property type="project" value="TreeGrafter"/>
</dbReference>
<dbReference type="InterPro" id="IPR013120">
    <property type="entry name" value="FAR_NAD-bd"/>
</dbReference>
<dbReference type="SMART" id="SM00825">
    <property type="entry name" value="PKS_KS"/>
    <property type="match status" value="1"/>
</dbReference>
<dbReference type="Gene3D" id="3.40.50.1000">
    <property type="entry name" value="HAD superfamily/HAD-like"/>
    <property type="match status" value="1"/>
</dbReference>
<dbReference type="InterPro" id="IPR020841">
    <property type="entry name" value="PKS_Beta-ketoAc_synthase_dom"/>
</dbReference>
<evidence type="ECO:0000256" key="10">
    <source>
        <dbReference type="SAM" id="MobiDB-lite"/>
    </source>
</evidence>
<dbReference type="InterPro" id="IPR023214">
    <property type="entry name" value="HAD_sf"/>
</dbReference>
<dbReference type="InterPro" id="IPR006162">
    <property type="entry name" value="Ppantetheine_attach_site"/>
</dbReference>
<dbReference type="CDD" id="cd05235">
    <property type="entry name" value="SDR_e1"/>
    <property type="match status" value="1"/>
</dbReference>
<dbReference type="SUPFAM" id="SSF53901">
    <property type="entry name" value="Thiolase-like"/>
    <property type="match status" value="1"/>
</dbReference>
<dbReference type="GO" id="GO:0005886">
    <property type="term" value="C:plasma membrane"/>
    <property type="evidence" value="ECO:0007669"/>
    <property type="project" value="TreeGrafter"/>
</dbReference>
<dbReference type="GO" id="GO:0016788">
    <property type="term" value="F:hydrolase activity, acting on ester bonds"/>
    <property type="evidence" value="ECO:0007669"/>
    <property type="project" value="UniProtKB-ARBA"/>
</dbReference>
<dbReference type="InterPro" id="IPR050091">
    <property type="entry name" value="PKS_NRPS_Biosynth_Enz"/>
</dbReference>
<dbReference type="NCBIfam" id="TIGR01686">
    <property type="entry name" value="FkbH"/>
    <property type="match status" value="1"/>
</dbReference>
<comment type="pathway">
    <text evidence="3">Antibiotic biosynthesis.</text>
</comment>
<evidence type="ECO:0000256" key="7">
    <source>
        <dbReference type="ARBA" id="ARBA00022598"/>
    </source>
</evidence>
<dbReference type="InterPro" id="IPR036736">
    <property type="entry name" value="ACP-like_sf"/>
</dbReference>
<dbReference type="PROSITE" id="PS52004">
    <property type="entry name" value="KS3_2"/>
    <property type="match status" value="1"/>
</dbReference>
<evidence type="ECO:0000256" key="9">
    <source>
        <dbReference type="ARBA" id="ARBA00022737"/>
    </source>
</evidence>
<dbReference type="SUPFAM" id="SSF53756">
    <property type="entry name" value="UDP-Glycosyltransferase/glycogen phosphorylase"/>
    <property type="match status" value="1"/>
</dbReference>
<feature type="domain" description="Carrier" evidence="11">
    <location>
        <begin position="599"/>
        <end position="676"/>
    </location>
</feature>
<feature type="domain" description="Ketosynthase family 3 (KS3)" evidence="12">
    <location>
        <begin position="10"/>
        <end position="434"/>
    </location>
</feature>
<dbReference type="InterPro" id="IPR036291">
    <property type="entry name" value="NAD(P)-bd_dom_sf"/>
</dbReference>
<feature type="compositionally biased region" description="Polar residues" evidence="10">
    <location>
        <begin position="1650"/>
        <end position="1660"/>
    </location>
</feature>
<dbReference type="Gene3D" id="3.40.50.1110">
    <property type="entry name" value="SGNH hydrolase"/>
    <property type="match status" value="1"/>
</dbReference>
<dbReference type="GO" id="GO:0005737">
    <property type="term" value="C:cytoplasm"/>
    <property type="evidence" value="ECO:0007669"/>
    <property type="project" value="UniProtKB-SubCell"/>
</dbReference>
<dbReference type="InterPro" id="IPR016039">
    <property type="entry name" value="Thiolase-like"/>
</dbReference>
<dbReference type="InterPro" id="IPR023213">
    <property type="entry name" value="CAT-like_dom_sf"/>
</dbReference>
<evidence type="ECO:0000256" key="6">
    <source>
        <dbReference type="ARBA" id="ARBA00022553"/>
    </source>
</evidence>
<keyword evidence="4" id="KW-0596">Phosphopantetheine</keyword>
<dbReference type="InterPro" id="IPR014030">
    <property type="entry name" value="Ketoacyl_synth_N"/>
</dbReference>
<evidence type="ECO:0000256" key="4">
    <source>
        <dbReference type="ARBA" id="ARBA00022450"/>
    </source>
</evidence>
<gene>
    <name evidence="13" type="ORF">MAGMO_1780</name>
</gene>
<dbReference type="InterPro" id="IPR010037">
    <property type="entry name" value="FkbH_domain"/>
</dbReference>
<comment type="cofactor">
    <cofactor evidence="1">
        <name>pantetheine 4'-phosphate</name>
        <dbReference type="ChEBI" id="CHEBI:47942"/>
    </cofactor>
</comment>
<evidence type="ECO:0000256" key="2">
    <source>
        <dbReference type="ARBA" id="ARBA00004496"/>
    </source>
</evidence>
<evidence type="ECO:0000259" key="12">
    <source>
        <dbReference type="PROSITE" id="PS52004"/>
    </source>
</evidence>
<dbReference type="InterPro" id="IPR009081">
    <property type="entry name" value="PP-bd_ACP"/>
</dbReference>
<keyword evidence="8" id="KW-0808">Transferase</keyword>
<dbReference type="InterPro" id="IPR001242">
    <property type="entry name" value="Condensation_dom"/>
</dbReference>
<dbReference type="PROSITE" id="PS00012">
    <property type="entry name" value="PHOSPHOPANTETHEINE"/>
    <property type="match status" value="2"/>
</dbReference>
<dbReference type="InterPro" id="IPR010080">
    <property type="entry name" value="Thioester_reductase-like_dom"/>
</dbReference>
<dbReference type="Pfam" id="PF00668">
    <property type="entry name" value="Condensation"/>
    <property type="match status" value="1"/>
</dbReference>
<dbReference type="InterPro" id="IPR020806">
    <property type="entry name" value="PKS_PP-bd"/>
</dbReference>
<dbReference type="Gene3D" id="3.30.559.30">
    <property type="entry name" value="Nonribosomal peptide synthetase, condensation domain"/>
    <property type="match status" value="1"/>
</dbReference>